<dbReference type="EMBL" id="JBIATK010000005">
    <property type="protein sequence ID" value="MFF4024598.1"/>
    <property type="molecule type" value="Genomic_DNA"/>
</dbReference>
<keyword evidence="3" id="KW-1185">Reference proteome</keyword>
<feature type="compositionally biased region" description="Basic and acidic residues" evidence="1">
    <location>
        <begin position="1"/>
        <end position="10"/>
    </location>
</feature>
<feature type="region of interest" description="Disordered" evidence="1">
    <location>
        <begin position="1"/>
        <end position="43"/>
    </location>
</feature>
<proteinExistence type="predicted"/>
<feature type="compositionally biased region" description="Basic and acidic residues" evidence="1">
    <location>
        <begin position="31"/>
        <end position="43"/>
    </location>
</feature>
<comment type="caution">
    <text evidence="2">The sequence shown here is derived from an EMBL/GenBank/DDBJ whole genome shotgun (WGS) entry which is preliminary data.</text>
</comment>
<accession>A0ABW6TER1</accession>
<gene>
    <name evidence="2" type="ORF">ACFYY5_17320</name>
</gene>
<reference evidence="2 3" key="1">
    <citation type="submission" date="2024-10" db="EMBL/GenBank/DDBJ databases">
        <title>The Natural Products Discovery Center: Release of the First 8490 Sequenced Strains for Exploring Actinobacteria Biosynthetic Diversity.</title>
        <authorList>
            <person name="Kalkreuter E."/>
            <person name="Kautsar S.A."/>
            <person name="Yang D."/>
            <person name="Bader C.D."/>
            <person name="Teijaro C.N."/>
            <person name="Fluegel L."/>
            <person name="Davis C.M."/>
            <person name="Simpson J.R."/>
            <person name="Lauterbach L."/>
            <person name="Steele A.D."/>
            <person name="Gui C."/>
            <person name="Meng S."/>
            <person name="Li G."/>
            <person name="Viehrig K."/>
            <person name="Ye F."/>
            <person name="Su P."/>
            <person name="Kiefer A.F."/>
            <person name="Nichols A."/>
            <person name="Cepeda A.J."/>
            <person name="Yan W."/>
            <person name="Fan B."/>
            <person name="Jiang Y."/>
            <person name="Adhikari A."/>
            <person name="Zheng C.-J."/>
            <person name="Schuster L."/>
            <person name="Cowan T.M."/>
            <person name="Smanski M.J."/>
            <person name="Chevrette M.G."/>
            <person name="De Carvalho L.P.S."/>
            <person name="Shen B."/>
        </authorList>
    </citation>
    <scope>NUCLEOTIDE SEQUENCE [LARGE SCALE GENOMIC DNA]</scope>
    <source>
        <strain evidence="2 3">NPDC001867</strain>
    </source>
</reference>
<evidence type="ECO:0000256" key="1">
    <source>
        <dbReference type="SAM" id="MobiDB-lite"/>
    </source>
</evidence>
<name>A0ABW6TER1_9NOCA</name>
<dbReference type="Proteomes" id="UP001602089">
    <property type="component" value="Unassembled WGS sequence"/>
</dbReference>
<protein>
    <submittedName>
        <fullName evidence="2">Uncharacterized protein</fullName>
    </submittedName>
</protein>
<evidence type="ECO:0000313" key="3">
    <source>
        <dbReference type="Proteomes" id="UP001602089"/>
    </source>
</evidence>
<sequence length="43" mass="4976">MYPKSMRDEVNDLAGQRHSIGVEQSQSILRQAERESGRLFRQA</sequence>
<organism evidence="2 3">
    <name type="scientific">Nocardia elegans</name>
    <dbReference type="NCBI Taxonomy" id="300029"/>
    <lineage>
        <taxon>Bacteria</taxon>
        <taxon>Bacillati</taxon>
        <taxon>Actinomycetota</taxon>
        <taxon>Actinomycetes</taxon>
        <taxon>Mycobacteriales</taxon>
        <taxon>Nocardiaceae</taxon>
        <taxon>Nocardia</taxon>
    </lineage>
</organism>
<evidence type="ECO:0000313" key="2">
    <source>
        <dbReference type="EMBL" id="MFF4024598.1"/>
    </source>
</evidence>
<dbReference type="RefSeq" id="WP_267468827.1">
    <property type="nucleotide sequence ID" value="NZ_JADLPS010000003.1"/>
</dbReference>